<name>A0A0G4H9B8_9ALVE</name>
<evidence type="ECO:0000256" key="1">
    <source>
        <dbReference type="SAM" id="MobiDB-lite"/>
    </source>
</evidence>
<dbReference type="VEuPathDB" id="CryptoDB:Cvel_25224"/>
<reference evidence="2" key="1">
    <citation type="submission" date="2014-11" db="EMBL/GenBank/DDBJ databases">
        <authorList>
            <person name="Otto D Thomas"/>
            <person name="Naeem Raeece"/>
        </authorList>
    </citation>
    <scope>NUCLEOTIDE SEQUENCE</scope>
</reference>
<feature type="region of interest" description="Disordered" evidence="1">
    <location>
        <begin position="53"/>
        <end position="76"/>
    </location>
</feature>
<gene>
    <name evidence="2" type="ORF">Cvel_25224</name>
</gene>
<proteinExistence type="predicted"/>
<sequence>MADASCGAELQELVRHGGGHVDIVFDYSELLFTLLNQDIPIYEAACATEGGGSEMTAVSSTSEENKEGEGNFNPFQDYDDILEGRQRSRPDLPTADFITNFFSPIHLCLCMWLIA</sequence>
<dbReference type="EMBL" id="CDMZ01002015">
    <property type="protein sequence ID" value="CEM40319.1"/>
    <property type="molecule type" value="Genomic_DNA"/>
</dbReference>
<dbReference type="AlphaFoldDB" id="A0A0G4H9B8"/>
<protein>
    <submittedName>
        <fullName evidence="2">Uncharacterized protein</fullName>
    </submittedName>
</protein>
<evidence type="ECO:0000313" key="2">
    <source>
        <dbReference type="EMBL" id="CEM40319.1"/>
    </source>
</evidence>
<dbReference type="PhylomeDB" id="A0A0G4H9B8"/>
<accession>A0A0G4H9B8</accession>
<organism evidence="2">
    <name type="scientific">Chromera velia CCMP2878</name>
    <dbReference type="NCBI Taxonomy" id="1169474"/>
    <lineage>
        <taxon>Eukaryota</taxon>
        <taxon>Sar</taxon>
        <taxon>Alveolata</taxon>
        <taxon>Colpodellida</taxon>
        <taxon>Chromeraceae</taxon>
        <taxon>Chromera</taxon>
    </lineage>
</organism>